<dbReference type="GO" id="GO:0050660">
    <property type="term" value="F:flavin adenine dinucleotide binding"/>
    <property type="evidence" value="ECO:0007669"/>
    <property type="project" value="InterPro"/>
</dbReference>
<evidence type="ECO:0000256" key="3">
    <source>
        <dbReference type="ARBA" id="ARBA00009347"/>
    </source>
</evidence>
<dbReference type="GO" id="GO:0008470">
    <property type="term" value="F:3-methylbutanoyl-CoA dehydrogenase activity"/>
    <property type="evidence" value="ECO:0007669"/>
    <property type="project" value="TreeGrafter"/>
</dbReference>
<organism evidence="12 13">
    <name type="scientific">Turneriella parva (strain ATCC BAA-1111 / DSM 21527 / NCTC 11395 / H)</name>
    <name type="common">Leptospira parva</name>
    <dbReference type="NCBI Taxonomy" id="869212"/>
    <lineage>
        <taxon>Bacteria</taxon>
        <taxon>Pseudomonadati</taxon>
        <taxon>Spirochaetota</taxon>
        <taxon>Spirochaetia</taxon>
        <taxon>Leptospirales</taxon>
        <taxon>Leptospiraceae</taxon>
        <taxon>Turneriella</taxon>
    </lineage>
</organism>
<dbReference type="FunFam" id="2.40.110.10:FF:000001">
    <property type="entry name" value="Acyl-CoA dehydrogenase, mitochondrial"/>
    <property type="match status" value="1"/>
</dbReference>
<evidence type="ECO:0000256" key="5">
    <source>
        <dbReference type="ARBA" id="ARBA00022630"/>
    </source>
</evidence>
<dbReference type="FunFam" id="1.20.140.10:FF:000001">
    <property type="entry name" value="Acyl-CoA dehydrogenase"/>
    <property type="match status" value="1"/>
</dbReference>
<feature type="domain" description="Acyl-CoA dehydrogenase/oxidase C-terminal" evidence="9">
    <location>
        <begin position="236"/>
        <end position="379"/>
    </location>
</feature>
<reference evidence="12 13" key="1">
    <citation type="submission" date="2012-06" db="EMBL/GenBank/DDBJ databases">
        <title>The complete chromosome of genome of Turneriella parva DSM 21527.</title>
        <authorList>
            <consortium name="US DOE Joint Genome Institute (JGI-PGF)"/>
            <person name="Lucas S."/>
            <person name="Han J."/>
            <person name="Lapidus A."/>
            <person name="Bruce D."/>
            <person name="Goodwin L."/>
            <person name="Pitluck S."/>
            <person name="Peters L."/>
            <person name="Kyrpides N."/>
            <person name="Mavromatis K."/>
            <person name="Ivanova N."/>
            <person name="Mikhailova N."/>
            <person name="Chertkov O."/>
            <person name="Detter J.C."/>
            <person name="Tapia R."/>
            <person name="Han C."/>
            <person name="Land M."/>
            <person name="Hauser L."/>
            <person name="Markowitz V."/>
            <person name="Cheng J.-F."/>
            <person name="Hugenholtz P."/>
            <person name="Woyke T."/>
            <person name="Wu D."/>
            <person name="Gronow S."/>
            <person name="Wellnitz S."/>
            <person name="Brambilla E."/>
            <person name="Klenk H.-P."/>
            <person name="Eisen J.A."/>
        </authorList>
    </citation>
    <scope>NUCLEOTIDE SEQUENCE [LARGE SCALE GENOMIC DNA]</scope>
    <source>
        <strain evidence="13">ATCC BAA-1111 / DSM 21527 / NCTC 11395 / H</strain>
    </source>
</reference>
<keyword evidence="6 8" id="KW-0274">FAD</keyword>
<dbReference type="OrthoDB" id="335553at2"/>
<feature type="domain" description="Acyl-CoA oxidase/dehydrogenase middle" evidence="10">
    <location>
        <begin position="125"/>
        <end position="219"/>
    </location>
</feature>
<comment type="pathway">
    <text evidence="2">Amino-acid degradation; L-valine degradation.</text>
</comment>
<dbReference type="InterPro" id="IPR009100">
    <property type="entry name" value="AcylCoA_DH/oxidase_NM_dom_sf"/>
</dbReference>
<evidence type="ECO:0000256" key="2">
    <source>
        <dbReference type="ARBA" id="ARBA00005109"/>
    </source>
</evidence>
<dbReference type="InterPro" id="IPR046373">
    <property type="entry name" value="Acyl-CoA_Oxase/DH_mid-dom_sf"/>
</dbReference>
<keyword evidence="13" id="KW-1185">Reference proteome</keyword>
<keyword evidence="4" id="KW-0101">Branched-chain amino acid catabolism</keyword>
<dbReference type="SUPFAM" id="SSF47203">
    <property type="entry name" value="Acyl-CoA dehydrogenase C-terminal domain-like"/>
    <property type="match status" value="1"/>
</dbReference>
<dbReference type="PANTHER" id="PTHR43884:SF12">
    <property type="entry name" value="ISOVALERYL-COA DEHYDROGENASE, MITOCHONDRIAL-RELATED"/>
    <property type="match status" value="1"/>
</dbReference>
<name>I4BBB0_TURPD</name>
<accession>I4BBB0</accession>
<comment type="similarity">
    <text evidence="3 8">Belongs to the acyl-CoA dehydrogenase family.</text>
</comment>
<dbReference type="Proteomes" id="UP000006048">
    <property type="component" value="Chromosome"/>
</dbReference>
<dbReference type="PROSITE" id="PS00073">
    <property type="entry name" value="ACYL_COA_DH_2"/>
    <property type="match status" value="1"/>
</dbReference>
<evidence type="ECO:0000256" key="7">
    <source>
        <dbReference type="ARBA" id="ARBA00023002"/>
    </source>
</evidence>
<dbReference type="EMBL" id="CP002959">
    <property type="protein sequence ID" value="AFM14567.1"/>
    <property type="molecule type" value="Genomic_DNA"/>
</dbReference>
<dbReference type="Gene3D" id="1.10.540.10">
    <property type="entry name" value="Acyl-CoA dehydrogenase/oxidase, N-terminal domain"/>
    <property type="match status" value="1"/>
</dbReference>
<dbReference type="AlphaFoldDB" id="I4BBB0"/>
<dbReference type="PIRSF" id="PIRSF016578">
    <property type="entry name" value="HsaA"/>
    <property type="match status" value="1"/>
</dbReference>
<dbReference type="KEGG" id="tpx:Turpa_3933"/>
<dbReference type="InterPro" id="IPR037069">
    <property type="entry name" value="AcylCoA_DH/ox_N_sf"/>
</dbReference>
<evidence type="ECO:0000256" key="1">
    <source>
        <dbReference type="ARBA" id="ARBA00001974"/>
    </source>
</evidence>
<dbReference type="GO" id="GO:0006552">
    <property type="term" value="P:L-leucine catabolic process"/>
    <property type="evidence" value="ECO:0007669"/>
    <property type="project" value="TreeGrafter"/>
</dbReference>
<evidence type="ECO:0000256" key="8">
    <source>
        <dbReference type="RuleBase" id="RU362125"/>
    </source>
</evidence>
<evidence type="ECO:0000259" key="11">
    <source>
        <dbReference type="Pfam" id="PF02771"/>
    </source>
</evidence>
<protein>
    <submittedName>
        <fullName evidence="12">Acyl-CoA dehydrogenase domain-containing protein</fullName>
    </submittedName>
</protein>
<evidence type="ECO:0000256" key="6">
    <source>
        <dbReference type="ARBA" id="ARBA00022827"/>
    </source>
</evidence>
<dbReference type="PROSITE" id="PS00072">
    <property type="entry name" value="ACYL_COA_DH_1"/>
    <property type="match status" value="1"/>
</dbReference>
<keyword evidence="5 8" id="KW-0285">Flavoprotein</keyword>
<dbReference type="InterPro" id="IPR036250">
    <property type="entry name" value="AcylCo_DH-like_C"/>
</dbReference>
<comment type="cofactor">
    <cofactor evidence="1 8">
        <name>FAD</name>
        <dbReference type="ChEBI" id="CHEBI:57692"/>
    </cofactor>
</comment>
<evidence type="ECO:0000256" key="4">
    <source>
        <dbReference type="ARBA" id="ARBA00022456"/>
    </source>
</evidence>
<dbReference type="RefSeq" id="WP_014805043.1">
    <property type="nucleotide sequence ID" value="NC_018020.1"/>
</dbReference>
<gene>
    <name evidence="12" type="ordered locus">Turpa_3933</name>
</gene>
<keyword evidence="7 8" id="KW-0560">Oxidoreductase</keyword>
<dbReference type="PANTHER" id="PTHR43884">
    <property type="entry name" value="ACYL-COA DEHYDROGENASE"/>
    <property type="match status" value="1"/>
</dbReference>
<dbReference type="Pfam" id="PF02771">
    <property type="entry name" value="Acyl-CoA_dh_N"/>
    <property type="match status" value="1"/>
</dbReference>
<dbReference type="Gene3D" id="2.40.110.10">
    <property type="entry name" value="Butyryl-CoA Dehydrogenase, subunit A, domain 2"/>
    <property type="match status" value="1"/>
</dbReference>
<evidence type="ECO:0000313" key="12">
    <source>
        <dbReference type="EMBL" id="AFM14567.1"/>
    </source>
</evidence>
<dbReference type="HOGENOM" id="CLU_018204_0_1_12"/>
<dbReference type="InterPro" id="IPR013786">
    <property type="entry name" value="AcylCoA_DH/ox_N"/>
</dbReference>
<sequence length="385" mass="42532">MFDIFNPTDDHKALRELTHDLAKGVIEPQVKEYDEKEILNESLLRKLGSEYSLYGITIPAEAGGHGLDATASVIVHEELSYSDAAFTLSYLAHEVLFVNNLYHSADAKIREKYIPPVLDGTAIAGMAMSEPGAGTDVLGMTTFAERKGDRYILNGTKQWITNGNCGSYFLVYAKTDKNNRQALSSFLVDKNFKGFSVGKKEIKLGMKQSPTCQLVFEDVEVPTENLIGAEHGALTHMMRNLEIERLTLAAMSLGIARRALDEMVRYAVVDRSAFGKKLSEFGQIQQLIAESYARYRASRAFVYETALRVNPNSRESLSAAAAKLSATQMAEYVARAAIQVLGGYGYTREYPVEKLLRDAILLSIGGGTNEAMQKNIMKDLALSLR</sequence>
<evidence type="ECO:0000259" key="10">
    <source>
        <dbReference type="Pfam" id="PF02770"/>
    </source>
</evidence>
<dbReference type="STRING" id="869212.Turpa_3933"/>
<dbReference type="PATRIC" id="fig|869212.3.peg.3965"/>
<dbReference type="InterPro" id="IPR009075">
    <property type="entry name" value="AcylCo_DH/oxidase_C"/>
</dbReference>
<dbReference type="Pfam" id="PF00441">
    <property type="entry name" value="Acyl-CoA_dh_1"/>
    <property type="match status" value="1"/>
</dbReference>
<proteinExistence type="inferred from homology"/>
<dbReference type="InterPro" id="IPR006089">
    <property type="entry name" value="Acyl-CoA_DH_CS"/>
</dbReference>
<dbReference type="Gene3D" id="1.20.140.10">
    <property type="entry name" value="Butyryl-CoA Dehydrogenase, subunit A, domain 3"/>
    <property type="match status" value="1"/>
</dbReference>
<dbReference type="Pfam" id="PF02770">
    <property type="entry name" value="Acyl-CoA_dh_M"/>
    <property type="match status" value="1"/>
</dbReference>
<evidence type="ECO:0000259" key="9">
    <source>
        <dbReference type="Pfam" id="PF00441"/>
    </source>
</evidence>
<evidence type="ECO:0000313" key="13">
    <source>
        <dbReference type="Proteomes" id="UP000006048"/>
    </source>
</evidence>
<dbReference type="SUPFAM" id="SSF56645">
    <property type="entry name" value="Acyl-CoA dehydrogenase NM domain-like"/>
    <property type="match status" value="1"/>
</dbReference>
<feature type="domain" description="Acyl-CoA dehydrogenase/oxidase N-terminal" evidence="11">
    <location>
        <begin position="8"/>
        <end position="120"/>
    </location>
</feature>
<dbReference type="InterPro" id="IPR006091">
    <property type="entry name" value="Acyl-CoA_Oxase/DH_mid-dom"/>
</dbReference>